<dbReference type="EMBL" id="JACCHP010000007">
    <property type="protein sequence ID" value="MBH5398440.1"/>
    <property type="molecule type" value="Genomic_DNA"/>
</dbReference>
<keyword evidence="5" id="KW-0680">Restriction system</keyword>
<evidence type="ECO:0000313" key="12">
    <source>
        <dbReference type="Proteomes" id="UP000807370"/>
    </source>
</evidence>
<evidence type="ECO:0000256" key="2">
    <source>
        <dbReference type="ARBA" id="ARBA00022603"/>
    </source>
</evidence>
<dbReference type="Gene3D" id="3.40.50.150">
    <property type="entry name" value="Vaccinia Virus protein VP39"/>
    <property type="match status" value="2"/>
</dbReference>
<organism evidence="11 12">
    <name type="scientific">Bradyrhizobium agreste</name>
    <dbReference type="NCBI Taxonomy" id="2751811"/>
    <lineage>
        <taxon>Bacteria</taxon>
        <taxon>Pseudomonadati</taxon>
        <taxon>Pseudomonadota</taxon>
        <taxon>Alphaproteobacteria</taxon>
        <taxon>Hyphomicrobiales</taxon>
        <taxon>Nitrobacteraceae</taxon>
        <taxon>Bradyrhizobium</taxon>
    </lineage>
</organism>
<evidence type="ECO:0000313" key="11">
    <source>
        <dbReference type="EMBL" id="MBH5398440.1"/>
    </source>
</evidence>
<reference evidence="11 12" key="1">
    <citation type="submission" date="2020-07" db="EMBL/GenBank/DDBJ databases">
        <title>Bradyrhizobium diversity isolated from nodules of indigenous legumes of Western Australia.</title>
        <authorList>
            <person name="Klepa M.S."/>
        </authorList>
    </citation>
    <scope>NUCLEOTIDE SEQUENCE [LARGE SCALE GENOMIC DNA]</scope>
    <source>
        <strain evidence="11 12">CNPSo 4010</strain>
    </source>
</reference>
<sequence>MLALGGAPLSSPKQTTTERQSSLFPYYAGFSEAFVRDVLDALQASSDQVVLDPWNGSGTTTSIAGQSGLQSIGIDINPAMAVVAMARLASQKHLTEARGILTNSGRTLSQRFLIENCSSPYDCSTRSLLLLAVFRIARRKLRDRDRLATNPTWWQVDQAEVRRALASITKIQIDRELNELGSKLSGGRTSAPVSLVRGNLLGPALPQIAADIIITSPPYLTRIDYVKATLPELLVLSLVEDFSIEELRRSMIGTPVIGRGPDSMPVHIGDYGKSLLAKIAAHTSKASATYYLAFFSSYISRMVASFEKLRGLARPGAQMVIVVQGSHYKEIFVDLARLSTDFAGAAGFKLVSRADFNFKQSFAQLNPKANGYGMDTAQETALLFKLV</sequence>
<dbReference type="Proteomes" id="UP000807370">
    <property type="component" value="Unassembled WGS sequence"/>
</dbReference>
<dbReference type="InterPro" id="IPR001091">
    <property type="entry name" value="RM_Methyltransferase"/>
</dbReference>
<dbReference type="EC" id="2.1.1.-" evidence="9"/>
<dbReference type="InterPro" id="IPR017985">
    <property type="entry name" value="MeTrfase_CN4_CS"/>
</dbReference>
<evidence type="ECO:0000256" key="8">
    <source>
        <dbReference type="ARBA" id="ARBA00049120"/>
    </source>
</evidence>
<protein>
    <recommendedName>
        <fullName evidence="9">Methyltransferase</fullName>
        <ecNumber evidence="9">2.1.1.-</ecNumber>
    </recommendedName>
</protein>
<dbReference type="InterPro" id="IPR029063">
    <property type="entry name" value="SAM-dependent_MTases_sf"/>
</dbReference>
<evidence type="ECO:0000256" key="4">
    <source>
        <dbReference type="ARBA" id="ARBA00022691"/>
    </source>
</evidence>
<evidence type="ECO:0000256" key="1">
    <source>
        <dbReference type="ARBA" id="ARBA00010203"/>
    </source>
</evidence>
<keyword evidence="6" id="KW-0238">DNA-binding</keyword>
<keyword evidence="4" id="KW-0949">S-adenosyl-L-methionine</keyword>
<evidence type="ECO:0000259" key="10">
    <source>
        <dbReference type="Pfam" id="PF01555"/>
    </source>
</evidence>
<dbReference type="Pfam" id="PF01555">
    <property type="entry name" value="N6_N4_Mtase"/>
    <property type="match status" value="1"/>
</dbReference>
<accession>A0ABS0PMV9</accession>
<feature type="domain" description="DNA methylase N-4/N-6" evidence="10">
    <location>
        <begin position="20"/>
        <end position="79"/>
    </location>
</feature>
<evidence type="ECO:0000256" key="3">
    <source>
        <dbReference type="ARBA" id="ARBA00022679"/>
    </source>
</evidence>
<dbReference type="PROSITE" id="PS00093">
    <property type="entry name" value="N4_MTASE"/>
    <property type="match status" value="1"/>
</dbReference>
<comment type="catalytic activity">
    <reaction evidence="7">
        <text>a 2'-deoxyadenosine in DNA + S-adenosyl-L-methionine = an N(6)-methyl-2'-deoxyadenosine in DNA + S-adenosyl-L-homocysteine + H(+)</text>
        <dbReference type="Rhea" id="RHEA:15197"/>
        <dbReference type="Rhea" id="RHEA-COMP:12418"/>
        <dbReference type="Rhea" id="RHEA-COMP:12419"/>
        <dbReference type="ChEBI" id="CHEBI:15378"/>
        <dbReference type="ChEBI" id="CHEBI:57856"/>
        <dbReference type="ChEBI" id="CHEBI:59789"/>
        <dbReference type="ChEBI" id="CHEBI:90615"/>
        <dbReference type="ChEBI" id="CHEBI:90616"/>
        <dbReference type="EC" id="2.1.1.72"/>
    </reaction>
</comment>
<evidence type="ECO:0000256" key="7">
    <source>
        <dbReference type="ARBA" id="ARBA00047942"/>
    </source>
</evidence>
<dbReference type="PRINTS" id="PR00508">
    <property type="entry name" value="S21N4MTFRASE"/>
</dbReference>
<keyword evidence="12" id="KW-1185">Reference proteome</keyword>
<dbReference type="InterPro" id="IPR002941">
    <property type="entry name" value="DNA_methylase_N4/N6"/>
</dbReference>
<evidence type="ECO:0000256" key="5">
    <source>
        <dbReference type="ARBA" id="ARBA00022747"/>
    </source>
</evidence>
<evidence type="ECO:0000256" key="9">
    <source>
        <dbReference type="RuleBase" id="RU362026"/>
    </source>
</evidence>
<dbReference type="RefSeq" id="WP_197959754.1">
    <property type="nucleotide sequence ID" value="NZ_JACCHP010000007.1"/>
</dbReference>
<comment type="similarity">
    <text evidence="1">Belongs to the N(4)/N(6)-methyltransferase family. N(4) subfamily.</text>
</comment>
<comment type="caution">
    <text evidence="11">The sequence shown here is derived from an EMBL/GenBank/DDBJ whole genome shotgun (WGS) entry which is preliminary data.</text>
</comment>
<gene>
    <name evidence="11" type="ORF">HZZ13_11645</name>
</gene>
<proteinExistence type="inferred from homology"/>
<evidence type="ECO:0000256" key="6">
    <source>
        <dbReference type="ARBA" id="ARBA00023125"/>
    </source>
</evidence>
<dbReference type="SUPFAM" id="SSF53335">
    <property type="entry name" value="S-adenosyl-L-methionine-dependent methyltransferases"/>
    <property type="match status" value="2"/>
</dbReference>
<keyword evidence="2" id="KW-0489">Methyltransferase</keyword>
<name>A0ABS0PMV9_9BRAD</name>
<comment type="catalytic activity">
    <reaction evidence="8">
        <text>a 2'-deoxycytidine in DNA + S-adenosyl-L-methionine = an N(4)-methyl-2'-deoxycytidine in DNA + S-adenosyl-L-homocysteine + H(+)</text>
        <dbReference type="Rhea" id="RHEA:16857"/>
        <dbReference type="Rhea" id="RHEA-COMP:11369"/>
        <dbReference type="Rhea" id="RHEA-COMP:13674"/>
        <dbReference type="ChEBI" id="CHEBI:15378"/>
        <dbReference type="ChEBI" id="CHEBI:57856"/>
        <dbReference type="ChEBI" id="CHEBI:59789"/>
        <dbReference type="ChEBI" id="CHEBI:85452"/>
        <dbReference type="ChEBI" id="CHEBI:137933"/>
        <dbReference type="EC" id="2.1.1.113"/>
    </reaction>
</comment>
<keyword evidence="3" id="KW-0808">Transferase</keyword>